<organism evidence="2 3">
    <name type="scientific">Trypanosoma theileri</name>
    <dbReference type="NCBI Taxonomy" id="67003"/>
    <lineage>
        <taxon>Eukaryota</taxon>
        <taxon>Discoba</taxon>
        <taxon>Euglenozoa</taxon>
        <taxon>Kinetoplastea</taxon>
        <taxon>Metakinetoplastina</taxon>
        <taxon>Trypanosomatida</taxon>
        <taxon>Trypanosomatidae</taxon>
        <taxon>Trypanosoma</taxon>
    </lineage>
</organism>
<dbReference type="Proteomes" id="UP000192257">
    <property type="component" value="Unassembled WGS sequence"/>
</dbReference>
<dbReference type="RefSeq" id="XP_028880428.1">
    <property type="nucleotide sequence ID" value="XM_029028401.1"/>
</dbReference>
<sequence length="661" mass="74079">MPQLLTFDHGVRSRGDGFIKTPSSGMWQCTLLLDRILQEEKENNNTIYRADEKIIQNMDRQQLLMLQNPKKSATILPGHFHPFPRQFQLISTSSRYLCSILVAERSHTANDIQIISLQKISAKIKLSEGVGVVFASAAEGSWADILSFMHQSPMCLIDEVSRVAVWKLEWESPYENGIDLSSVFFWRVTSSLPIFEKVECAFGKEEMVYIAVGKARGALHTPPDRKLLKPMDPPPLLPKPPREESLRDTLGQRNLSTEFIEAQGSHVDVREKESEEVSRVTATVTAVEVAQLQESKVRPPTYAEILMKNARVQRREKKIPNDPLYDWCQRLFKLRDEFPCDICSDAALQFAKGHVSQQHQQQRQKQQPQQLQKRDTGNGGSIDTLMMATLKEFLCDVLLEISWCQVLKQRDGRDITVLLQECTETAEVVGKELQNWSSSSIMLQFPCRIQQLRLVRHRCFALVLLGQPVGPALLQEALRLSKRLLGLLRDLPQEERDFSVRADHTSTGQVVCGVLSAALALMEVSLLVQRSGALRDDMTCIAGLLLLWLRDATTNSTNVFTLPAALLARVSEAAAAKSGGRLNGLLRRCEDVGCLNGLQSNSESGSGTAGLCCGIVRPAWCSAVFDQRFARALALVRRCESPITTTITVAAKRKERNYKKE</sequence>
<accession>A0A1X0NNR3</accession>
<dbReference type="GeneID" id="39988181"/>
<evidence type="ECO:0000313" key="3">
    <source>
        <dbReference type="Proteomes" id="UP000192257"/>
    </source>
</evidence>
<evidence type="ECO:0000313" key="2">
    <source>
        <dbReference type="EMBL" id="ORC86362.1"/>
    </source>
</evidence>
<comment type="caution">
    <text evidence="2">The sequence shown here is derived from an EMBL/GenBank/DDBJ whole genome shotgun (WGS) entry which is preliminary data.</text>
</comment>
<protein>
    <submittedName>
        <fullName evidence="2">Uncharacterized protein</fullName>
    </submittedName>
</protein>
<dbReference type="EMBL" id="NBCO01000029">
    <property type="protein sequence ID" value="ORC86362.1"/>
    <property type="molecule type" value="Genomic_DNA"/>
</dbReference>
<keyword evidence="3" id="KW-1185">Reference proteome</keyword>
<feature type="region of interest" description="Disordered" evidence="1">
    <location>
        <begin position="221"/>
        <end position="247"/>
    </location>
</feature>
<dbReference type="AlphaFoldDB" id="A0A1X0NNR3"/>
<feature type="region of interest" description="Disordered" evidence="1">
    <location>
        <begin position="357"/>
        <end position="378"/>
    </location>
</feature>
<dbReference type="OrthoDB" id="246754at2759"/>
<feature type="compositionally biased region" description="Low complexity" evidence="1">
    <location>
        <begin position="357"/>
        <end position="371"/>
    </location>
</feature>
<proteinExistence type="predicted"/>
<name>A0A1X0NNR3_9TRYP</name>
<gene>
    <name evidence="2" type="ORF">TM35_000292440</name>
</gene>
<reference evidence="2 3" key="1">
    <citation type="submission" date="2017-03" db="EMBL/GenBank/DDBJ databases">
        <title>An alternative strategy for trypanosome survival in the mammalian bloodstream revealed through genome and transcriptome analysis of the ubiquitous bovine parasite Trypanosoma (Megatrypanum) theileri.</title>
        <authorList>
            <person name="Kelly S."/>
            <person name="Ivens A."/>
            <person name="Mott A."/>
            <person name="O'Neill E."/>
            <person name="Emms D."/>
            <person name="Macleod O."/>
            <person name="Voorheis P."/>
            <person name="Matthews J."/>
            <person name="Matthews K."/>
            <person name="Carrington M."/>
        </authorList>
    </citation>
    <scope>NUCLEOTIDE SEQUENCE [LARGE SCALE GENOMIC DNA]</scope>
    <source>
        <strain evidence="2">Edinburgh</strain>
    </source>
</reference>
<dbReference type="VEuPathDB" id="TriTrypDB:TM35_000292440"/>
<evidence type="ECO:0000256" key="1">
    <source>
        <dbReference type="SAM" id="MobiDB-lite"/>
    </source>
</evidence>